<dbReference type="Gene3D" id="1.10.220.150">
    <property type="entry name" value="Arf GTPase activating protein"/>
    <property type="match status" value="1"/>
</dbReference>
<feature type="region of interest" description="Disordered" evidence="2">
    <location>
        <begin position="133"/>
        <end position="389"/>
    </location>
</feature>
<dbReference type="InterPro" id="IPR001164">
    <property type="entry name" value="ArfGAP_dom"/>
</dbReference>
<keyword evidence="1" id="KW-0863">Zinc-finger</keyword>
<feature type="compositionally biased region" description="Low complexity" evidence="2">
    <location>
        <begin position="257"/>
        <end position="270"/>
    </location>
</feature>
<name>A0A2P4YTR7_9STRA</name>
<dbReference type="PANTHER" id="PTHR46085">
    <property type="entry name" value="ARFGAP/RECO-RELATED"/>
    <property type="match status" value="1"/>
</dbReference>
<evidence type="ECO:0000313" key="4">
    <source>
        <dbReference type="EMBL" id="POM81189.1"/>
    </source>
</evidence>
<dbReference type="AlphaFoldDB" id="A0A2P4YTR7"/>
<dbReference type="EMBL" id="NCKW01000145">
    <property type="protein sequence ID" value="POM81189.1"/>
    <property type="molecule type" value="Genomic_DNA"/>
</dbReference>
<proteinExistence type="predicted"/>
<evidence type="ECO:0000256" key="1">
    <source>
        <dbReference type="PROSITE-ProRule" id="PRU00288"/>
    </source>
</evidence>
<feature type="compositionally biased region" description="Basic and acidic residues" evidence="2">
    <location>
        <begin position="133"/>
        <end position="144"/>
    </location>
</feature>
<dbReference type="OrthoDB" id="6036at2759"/>
<accession>A0A2P4YTR7</accession>
<feature type="compositionally biased region" description="Low complexity" evidence="2">
    <location>
        <begin position="505"/>
        <end position="556"/>
    </location>
</feature>
<reference evidence="4 5" key="1">
    <citation type="journal article" date="2017" name="Genome Biol. Evol.">
        <title>Phytophthora megakarya and P. palmivora, closely related causal agents of cacao black pod rot, underwent increases in genome sizes and gene numbers by different mechanisms.</title>
        <authorList>
            <person name="Ali S.S."/>
            <person name="Shao J."/>
            <person name="Lary D.J."/>
            <person name="Kronmiller B."/>
            <person name="Shen D."/>
            <person name="Strem M.D."/>
            <person name="Amoako-Attah I."/>
            <person name="Akrofi A.Y."/>
            <person name="Begoude B.A."/>
            <person name="Ten Hoopen G.M."/>
            <person name="Coulibaly K."/>
            <person name="Kebe B.I."/>
            <person name="Melnick R.L."/>
            <person name="Guiltinan M.J."/>
            <person name="Tyler B.M."/>
            <person name="Meinhardt L.W."/>
            <person name="Bailey B.A."/>
        </authorList>
    </citation>
    <scope>NUCLEOTIDE SEQUENCE [LARGE SCALE GENOMIC DNA]</scope>
    <source>
        <strain evidence="5">sbr112.9</strain>
    </source>
</reference>
<evidence type="ECO:0000313" key="5">
    <source>
        <dbReference type="Proteomes" id="UP000237271"/>
    </source>
</evidence>
<evidence type="ECO:0000259" key="3">
    <source>
        <dbReference type="PROSITE" id="PS50115"/>
    </source>
</evidence>
<dbReference type="InterPro" id="IPR038508">
    <property type="entry name" value="ArfGAP_dom_sf"/>
</dbReference>
<feature type="region of interest" description="Disordered" evidence="2">
    <location>
        <begin position="93"/>
        <end position="112"/>
    </location>
</feature>
<keyword evidence="1" id="KW-0862">Zinc</keyword>
<keyword evidence="5" id="KW-1185">Reference proteome</keyword>
<dbReference type="PROSITE" id="PS50115">
    <property type="entry name" value="ARFGAP"/>
    <property type="match status" value="1"/>
</dbReference>
<evidence type="ECO:0000256" key="2">
    <source>
        <dbReference type="SAM" id="MobiDB-lite"/>
    </source>
</evidence>
<feature type="compositionally biased region" description="Low complexity" evidence="2">
    <location>
        <begin position="317"/>
        <end position="328"/>
    </location>
</feature>
<dbReference type="CDD" id="cd08838">
    <property type="entry name" value="ArfGap_AGFG"/>
    <property type="match status" value="1"/>
</dbReference>
<dbReference type="InterPro" id="IPR044820">
    <property type="entry name" value="AGD14-like"/>
</dbReference>
<dbReference type="GO" id="GO:0005096">
    <property type="term" value="F:GTPase activator activity"/>
    <property type="evidence" value="ECO:0007669"/>
    <property type="project" value="InterPro"/>
</dbReference>
<dbReference type="Proteomes" id="UP000237271">
    <property type="component" value="Unassembled WGS sequence"/>
</dbReference>
<protein>
    <recommendedName>
        <fullName evidence="3">Arf-GAP domain-containing protein</fullName>
    </recommendedName>
</protein>
<dbReference type="SUPFAM" id="SSF57863">
    <property type="entry name" value="ArfGap/RecO-like zinc finger"/>
    <property type="match status" value="1"/>
</dbReference>
<feature type="domain" description="Arf-GAP" evidence="3">
    <location>
        <begin position="13"/>
        <end position="135"/>
    </location>
</feature>
<dbReference type="SMART" id="SM00105">
    <property type="entry name" value="ArfGap"/>
    <property type="match status" value="1"/>
</dbReference>
<dbReference type="PANTHER" id="PTHR46085:SF3">
    <property type="entry name" value="ARF GTPASE ACTIVATING PROTEIN"/>
    <property type="match status" value="1"/>
</dbReference>
<organism evidence="4 5">
    <name type="scientific">Phytophthora palmivora</name>
    <dbReference type="NCBI Taxonomy" id="4796"/>
    <lineage>
        <taxon>Eukaryota</taxon>
        <taxon>Sar</taxon>
        <taxon>Stramenopiles</taxon>
        <taxon>Oomycota</taxon>
        <taxon>Peronosporomycetes</taxon>
        <taxon>Peronosporales</taxon>
        <taxon>Peronosporaceae</taxon>
        <taxon>Phytophthora</taxon>
    </lineage>
</organism>
<feature type="compositionally biased region" description="Polar residues" evidence="2">
    <location>
        <begin position="481"/>
        <end position="504"/>
    </location>
</feature>
<dbReference type="Pfam" id="PF01412">
    <property type="entry name" value="ArfGap"/>
    <property type="match status" value="1"/>
</dbReference>
<gene>
    <name evidence="4" type="ORF">PHPALM_880</name>
</gene>
<feature type="compositionally biased region" description="Low complexity" evidence="2">
    <location>
        <begin position="358"/>
        <end position="379"/>
    </location>
</feature>
<dbReference type="PRINTS" id="PR00405">
    <property type="entry name" value="REVINTRACTNG"/>
</dbReference>
<keyword evidence="1" id="KW-0479">Metal-binding</keyword>
<dbReference type="InterPro" id="IPR037278">
    <property type="entry name" value="ARFGAP/RecO"/>
</dbReference>
<feature type="region of interest" description="Disordered" evidence="2">
    <location>
        <begin position="439"/>
        <end position="570"/>
    </location>
</feature>
<sequence length="570" mass="60666">MTKASPGEKRQEERLIQELRDFQRSNPSNKRCFDCNEMMPQYVCLDFNTFVCTACSGIHREFAHRVKSISMSKFTESEVKNMINHGGNEAAQKYWRSKHDPSFRPNGGSDGERTRNFIRLTYIDRKWVYESPRHAKDDEPERTSSKSSKKKEKKADSDDDFFSSSSKPAKTTTENEFGDFSNFEGSSRTAAAAAQSFGDFSNFDNPAPTKKADNGFAGFGDFEESSSTASTSQKATPRVTPPAPKFDSFKIAPPPGSSFSSTSANTTPSTNDLMGLSPPKEADDPFGLDTPASKTPSHPAPVASSPFDAFDAPTPTSRAGSRSNSAASLDPFSNMAPTAPSAPAPVQQSVSPFDAFGSPTAASPSSFDAFAAPSPASTPGSNVFDAFGGGGDAFGDFTGSNSSSRTNSVNAVLDPFASTSEKPVNAPVADPFAAFDGVQSSSGGAAPTADFGSSGGFPGGNNANNINHQQAAMNDPFGFASGTSNNTSVYPAGQQQQHPSGSVNQQFGGFPGGFPQQQQPQNAFGGQMQQQPMQPFHQGQPPHAQQQQWYGQQQQPVHTTGHQYPGQFPP</sequence>
<dbReference type="GO" id="GO:0008270">
    <property type="term" value="F:zinc ion binding"/>
    <property type="evidence" value="ECO:0007669"/>
    <property type="project" value="UniProtKB-KW"/>
</dbReference>
<comment type="caution">
    <text evidence="4">The sequence shown here is derived from an EMBL/GenBank/DDBJ whole genome shotgun (WGS) entry which is preliminary data.</text>
</comment>